<evidence type="ECO:0000256" key="1">
    <source>
        <dbReference type="SAM" id="MobiDB-lite"/>
    </source>
</evidence>
<comment type="caution">
    <text evidence="2">The sequence shown here is derived from an EMBL/GenBank/DDBJ whole genome shotgun (WGS) entry which is preliminary data.</text>
</comment>
<dbReference type="Proteomes" id="UP000324222">
    <property type="component" value="Unassembled WGS sequence"/>
</dbReference>
<dbReference type="AlphaFoldDB" id="A0A5B7IZQ7"/>
<evidence type="ECO:0000313" key="3">
    <source>
        <dbReference type="Proteomes" id="UP000324222"/>
    </source>
</evidence>
<name>A0A5B7IZQ7_PORTR</name>
<gene>
    <name evidence="2" type="ORF">E2C01_082606</name>
</gene>
<dbReference type="EMBL" id="VSRR010075422">
    <property type="protein sequence ID" value="MPC87733.1"/>
    <property type="molecule type" value="Genomic_DNA"/>
</dbReference>
<proteinExistence type="predicted"/>
<organism evidence="2 3">
    <name type="scientific">Portunus trituberculatus</name>
    <name type="common">Swimming crab</name>
    <name type="synonym">Neptunus trituberculatus</name>
    <dbReference type="NCBI Taxonomy" id="210409"/>
    <lineage>
        <taxon>Eukaryota</taxon>
        <taxon>Metazoa</taxon>
        <taxon>Ecdysozoa</taxon>
        <taxon>Arthropoda</taxon>
        <taxon>Crustacea</taxon>
        <taxon>Multicrustacea</taxon>
        <taxon>Malacostraca</taxon>
        <taxon>Eumalacostraca</taxon>
        <taxon>Eucarida</taxon>
        <taxon>Decapoda</taxon>
        <taxon>Pleocyemata</taxon>
        <taxon>Brachyura</taxon>
        <taxon>Eubrachyura</taxon>
        <taxon>Portunoidea</taxon>
        <taxon>Portunidae</taxon>
        <taxon>Portuninae</taxon>
        <taxon>Portunus</taxon>
    </lineage>
</organism>
<feature type="compositionally biased region" description="Pro residues" evidence="1">
    <location>
        <begin position="12"/>
        <end position="24"/>
    </location>
</feature>
<accession>A0A5B7IZQ7</accession>
<feature type="region of interest" description="Disordered" evidence="1">
    <location>
        <begin position="1"/>
        <end position="36"/>
    </location>
</feature>
<evidence type="ECO:0000313" key="2">
    <source>
        <dbReference type="EMBL" id="MPC87733.1"/>
    </source>
</evidence>
<reference evidence="2 3" key="1">
    <citation type="submission" date="2019-05" db="EMBL/GenBank/DDBJ databases">
        <title>Another draft genome of Portunus trituberculatus and its Hox gene families provides insights of decapod evolution.</title>
        <authorList>
            <person name="Jeong J.-H."/>
            <person name="Song I."/>
            <person name="Kim S."/>
            <person name="Choi T."/>
            <person name="Kim D."/>
            <person name="Ryu S."/>
            <person name="Kim W."/>
        </authorList>
    </citation>
    <scope>NUCLEOTIDE SEQUENCE [LARGE SCALE GENOMIC DNA]</scope>
    <source>
        <tissue evidence="2">Muscle</tissue>
    </source>
</reference>
<keyword evidence="3" id="KW-1185">Reference proteome</keyword>
<protein>
    <submittedName>
        <fullName evidence="2">Uncharacterized protein</fullName>
    </submittedName>
</protein>
<sequence length="36" mass="4041">MVPLVTRILECPPLPPPPPSPARQPSPKRKEGRIER</sequence>